<dbReference type="AlphaFoldDB" id="A0A811VER2"/>
<protein>
    <submittedName>
        <fullName evidence="1">(Mediterranean fruit fly) hypothetical protein</fullName>
    </submittedName>
</protein>
<gene>
    <name evidence="1" type="ORF">CCAP1982_LOCUS21581</name>
</gene>
<dbReference type="Proteomes" id="UP000606786">
    <property type="component" value="Unassembled WGS sequence"/>
</dbReference>
<organism evidence="1 2">
    <name type="scientific">Ceratitis capitata</name>
    <name type="common">Mediterranean fruit fly</name>
    <name type="synonym">Tephritis capitata</name>
    <dbReference type="NCBI Taxonomy" id="7213"/>
    <lineage>
        <taxon>Eukaryota</taxon>
        <taxon>Metazoa</taxon>
        <taxon>Ecdysozoa</taxon>
        <taxon>Arthropoda</taxon>
        <taxon>Hexapoda</taxon>
        <taxon>Insecta</taxon>
        <taxon>Pterygota</taxon>
        <taxon>Neoptera</taxon>
        <taxon>Endopterygota</taxon>
        <taxon>Diptera</taxon>
        <taxon>Brachycera</taxon>
        <taxon>Muscomorpha</taxon>
        <taxon>Tephritoidea</taxon>
        <taxon>Tephritidae</taxon>
        <taxon>Ceratitis</taxon>
        <taxon>Ceratitis</taxon>
    </lineage>
</organism>
<evidence type="ECO:0000313" key="2">
    <source>
        <dbReference type="Proteomes" id="UP000606786"/>
    </source>
</evidence>
<evidence type="ECO:0000313" key="1">
    <source>
        <dbReference type="EMBL" id="CAD7013521.1"/>
    </source>
</evidence>
<dbReference type="EMBL" id="CAJHJT010000056">
    <property type="protein sequence ID" value="CAD7013521.1"/>
    <property type="molecule type" value="Genomic_DNA"/>
</dbReference>
<reference evidence="1" key="1">
    <citation type="submission" date="2020-11" db="EMBL/GenBank/DDBJ databases">
        <authorList>
            <person name="Whitehead M."/>
        </authorList>
    </citation>
    <scope>NUCLEOTIDE SEQUENCE</scope>
    <source>
        <strain evidence="1">EGII</strain>
    </source>
</reference>
<accession>A0A811VER2</accession>
<keyword evidence="2" id="KW-1185">Reference proteome</keyword>
<name>A0A811VER2_CERCA</name>
<sequence length="155" mass="17046">MFALTNTTTNKQMKVVGPVRKASRWGNTSEEINAVHLHCSATRFTALECRATCESRVKIRGMGVALSAATRCDRTNTEALHSGFCSPRKDEPGDLFFLLLLLLAVGAAKHVSLGTRRELRSRVGTKSDNKNYNKNKQFTSKFSPGGELSLQLVTD</sequence>
<comment type="caution">
    <text evidence="1">The sequence shown here is derived from an EMBL/GenBank/DDBJ whole genome shotgun (WGS) entry which is preliminary data.</text>
</comment>
<proteinExistence type="predicted"/>